<protein>
    <recommendedName>
        <fullName evidence="2">Heterokaryon incompatibility domain-containing protein</fullName>
    </recommendedName>
</protein>
<accession>A0A9P8RTT0</accession>
<sequence length="651" mass="72891">MAPCKYCMNLDIPSFEAVARSRKQRTYNGSHTGIAKPEGLKPHINITIQELAQGVAATGCETCIMLRNVLALVFGDALESVSEIECMGSARNTLKVTASTKEGFTDFELYTHIDSPSPWPIIGAARGVSLDSSSDECIDLASSWIRECIDNHRNCHHIECTPLPTRVIDVGSDNVEPRLYVSKQEKAKYITLSHCWGGKIPITTTLATVEERQREIKFWELPKTFRDAISITRKLNIQYIWIDSLCIIQDSEDDWTREAASMAGVYRNGFVCIAADGAVDSSEGCFIGGLRRNFDIGYVECPGTGERTSAVYIREKPNTMAGGFAHFGHLSEYYGSKLDTRGWVLQEQALSLRTLHYTVSELAWDCATHIRCECAIPPEKVETLENIMQLRACKRMMGLELQEYSRWTNLVELFTQRSLTYETDRLHALSGIASSIRWPSDKFLAGLWDEELPVSLLWRTRSNPRDRATLVSRRYKNYYAPTWSWASVTGPVEFITLPGRAHNFKLIPDLVIVEANCVASSANPFGPVKSAYLKISGSLIPLTGRTNPQEDVDNSTNRLSKPPHGRGFDCDVSDKGANEIVEGEPLWLLLIAHGERCGPGFSRLEGYHYLVLRESRLDPDSYERVGCLWGSGELWEGEFSQGAQKQTMTLL</sequence>
<evidence type="ECO:0000313" key="3">
    <source>
        <dbReference type="EMBL" id="KAH0565967.1"/>
    </source>
</evidence>
<dbReference type="EMBL" id="JAGHQM010000046">
    <property type="protein sequence ID" value="KAH0565967.1"/>
    <property type="molecule type" value="Genomic_DNA"/>
</dbReference>
<keyword evidence="4" id="KW-1185">Reference proteome</keyword>
<dbReference type="PANTHER" id="PTHR33112">
    <property type="entry name" value="DOMAIN PROTEIN, PUTATIVE-RELATED"/>
    <property type="match status" value="1"/>
</dbReference>
<comment type="caution">
    <text evidence="3">The sequence shown here is derived from an EMBL/GenBank/DDBJ whole genome shotgun (WGS) entry which is preliminary data.</text>
</comment>
<feature type="domain" description="Heterokaryon incompatibility" evidence="2">
    <location>
        <begin position="189"/>
        <end position="347"/>
    </location>
</feature>
<evidence type="ECO:0000259" key="2">
    <source>
        <dbReference type="Pfam" id="PF06985"/>
    </source>
</evidence>
<reference evidence="3" key="1">
    <citation type="submission" date="2021-03" db="EMBL/GenBank/DDBJ databases">
        <title>Comparative genomics and phylogenomic investigation of the class Geoglossomycetes provide insights into ecological specialization and systematics.</title>
        <authorList>
            <person name="Melie T."/>
            <person name="Pirro S."/>
            <person name="Miller A.N."/>
            <person name="Quandt A."/>
        </authorList>
    </citation>
    <scope>NUCLEOTIDE SEQUENCE</scope>
    <source>
        <strain evidence="3">CAQ_001_2017</strain>
    </source>
</reference>
<name>A0A9P8RTT0_9PEZI</name>
<dbReference type="PANTHER" id="PTHR33112:SF16">
    <property type="entry name" value="HETEROKARYON INCOMPATIBILITY DOMAIN-CONTAINING PROTEIN"/>
    <property type="match status" value="1"/>
</dbReference>
<feature type="region of interest" description="Disordered" evidence="1">
    <location>
        <begin position="544"/>
        <end position="566"/>
    </location>
</feature>
<proteinExistence type="predicted"/>
<dbReference type="Proteomes" id="UP000750711">
    <property type="component" value="Unassembled WGS sequence"/>
</dbReference>
<evidence type="ECO:0000313" key="4">
    <source>
        <dbReference type="Proteomes" id="UP000750711"/>
    </source>
</evidence>
<feature type="compositionally biased region" description="Polar residues" evidence="1">
    <location>
        <begin position="544"/>
        <end position="559"/>
    </location>
</feature>
<dbReference type="Pfam" id="PF06985">
    <property type="entry name" value="HET"/>
    <property type="match status" value="1"/>
</dbReference>
<organism evidence="3 4">
    <name type="scientific">Trichoglossum hirsutum</name>
    <dbReference type="NCBI Taxonomy" id="265104"/>
    <lineage>
        <taxon>Eukaryota</taxon>
        <taxon>Fungi</taxon>
        <taxon>Dikarya</taxon>
        <taxon>Ascomycota</taxon>
        <taxon>Pezizomycotina</taxon>
        <taxon>Geoglossomycetes</taxon>
        <taxon>Geoglossales</taxon>
        <taxon>Geoglossaceae</taxon>
        <taxon>Trichoglossum</taxon>
    </lineage>
</organism>
<dbReference type="AlphaFoldDB" id="A0A9P8RTT0"/>
<evidence type="ECO:0000256" key="1">
    <source>
        <dbReference type="SAM" id="MobiDB-lite"/>
    </source>
</evidence>
<dbReference type="InterPro" id="IPR010730">
    <property type="entry name" value="HET"/>
</dbReference>
<gene>
    <name evidence="3" type="ORF">GP486_000635</name>
</gene>